<keyword evidence="2" id="KW-1185">Reference proteome</keyword>
<sequence>MKVMDQEINARENALEILRAKGRESEVKLVVPKIGTKAKYKEVQQPPKKNMQAIWGALGDKEICQLVLRKRSSSVKGLGLGPKPTPIHSEEIIEETHRLQSIVATQAVEIEE</sequence>
<evidence type="ECO:0000313" key="2">
    <source>
        <dbReference type="Proteomes" id="UP001280121"/>
    </source>
</evidence>
<evidence type="ECO:0000313" key="1">
    <source>
        <dbReference type="EMBL" id="KAK2659406.1"/>
    </source>
</evidence>
<accession>A0AAD9XHP0</accession>
<name>A0AAD9XHP0_9ROSI</name>
<proteinExistence type="predicted"/>
<dbReference type="AlphaFoldDB" id="A0AAD9XHP0"/>
<dbReference type="EMBL" id="JANJYI010000002">
    <property type="protein sequence ID" value="KAK2659406.1"/>
    <property type="molecule type" value="Genomic_DNA"/>
</dbReference>
<protein>
    <submittedName>
        <fullName evidence="1">Uncharacterized protein</fullName>
    </submittedName>
</protein>
<comment type="caution">
    <text evidence="1">The sequence shown here is derived from an EMBL/GenBank/DDBJ whole genome shotgun (WGS) entry which is preliminary data.</text>
</comment>
<gene>
    <name evidence="1" type="ORF">Ddye_005939</name>
</gene>
<organism evidence="1 2">
    <name type="scientific">Dipteronia dyeriana</name>
    <dbReference type="NCBI Taxonomy" id="168575"/>
    <lineage>
        <taxon>Eukaryota</taxon>
        <taxon>Viridiplantae</taxon>
        <taxon>Streptophyta</taxon>
        <taxon>Embryophyta</taxon>
        <taxon>Tracheophyta</taxon>
        <taxon>Spermatophyta</taxon>
        <taxon>Magnoliopsida</taxon>
        <taxon>eudicotyledons</taxon>
        <taxon>Gunneridae</taxon>
        <taxon>Pentapetalae</taxon>
        <taxon>rosids</taxon>
        <taxon>malvids</taxon>
        <taxon>Sapindales</taxon>
        <taxon>Sapindaceae</taxon>
        <taxon>Hippocastanoideae</taxon>
        <taxon>Acereae</taxon>
        <taxon>Dipteronia</taxon>
    </lineage>
</organism>
<dbReference type="Proteomes" id="UP001280121">
    <property type="component" value="Unassembled WGS sequence"/>
</dbReference>
<reference evidence="1" key="1">
    <citation type="journal article" date="2023" name="Plant J.">
        <title>Genome sequences and population genomics provide insights into the demographic history, inbreeding, and mutation load of two 'living fossil' tree species of Dipteronia.</title>
        <authorList>
            <person name="Feng Y."/>
            <person name="Comes H.P."/>
            <person name="Chen J."/>
            <person name="Zhu S."/>
            <person name="Lu R."/>
            <person name="Zhang X."/>
            <person name="Li P."/>
            <person name="Qiu J."/>
            <person name="Olsen K.M."/>
            <person name="Qiu Y."/>
        </authorList>
    </citation>
    <scope>NUCLEOTIDE SEQUENCE</scope>
    <source>
        <strain evidence="1">KIB01</strain>
    </source>
</reference>